<sequence>MIHKDLGNPSSFDMDTVLSSLAHKRPLFHNEADFQHALAWEIREMYDCKIRLEKRIDIQAGKRTYLDIWIEHEGQTYGIELKYKIRGAEYVHEEETFSFLNQSAHDIGRYDIVKDVQRLEQMVRLGRIHKGMLILVTNDAAYYRHPGVEKFTADRDFRIHEGRMLTGQMRWSDLTGAGTMKGRTEPISLQGSYPMRWQDYSTFETAAFAMRRLLVSITSNGLSADVDVAPPATAPEVVAPEPVIAAALPGATERARIYIREQLRTAKSNGDAYCDLISGDIHRVLNFKNSMPIVCQAMISIPEYRFRILSDSPSGKTSTKKIRYFLNVTPDS</sequence>
<gene>
    <name evidence="1" type="ORF">WKI47_06310</name>
</gene>
<reference evidence="1" key="1">
    <citation type="submission" date="2024-03" db="EMBL/GenBank/DDBJ databases">
        <title>Whole genome sequecning of epiphytes from Marcgravia umbellata leaves.</title>
        <authorList>
            <person name="Kumar G."/>
            <person name="Savka M.A."/>
        </authorList>
    </citation>
    <scope>NUCLEOTIDE SEQUENCE</scope>
    <source>
        <strain evidence="1">RIT_BL5</strain>
    </source>
</reference>
<name>A0ACC6P9N8_9BACL</name>
<comment type="caution">
    <text evidence="1">The sequence shown here is derived from an EMBL/GenBank/DDBJ whole genome shotgun (WGS) entry which is preliminary data.</text>
</comment>
<evidence type="ECO:0000313" key="1">
    <source>
        <dbReference type="EMBL" id="MEJ8303528.1"/>
    </source>
</evidence>
<keyword evidence="2" id="KW-1185">Reference proteome</keyword>
<evidence type="ECO:0000313" key="2">
    <source>
        <dbReference type="Proteomes" id="UP001380953"/>
    </source>
</evidence>
<organism evidence="1 2">
    <name type="scientific">Saccharibacillus sacchari</name>
    <dbReference type="NCBI Taxonomy" id="456493"/>
    <lineage>
        <taxon>Bacteria</taxon>
        <taxon>Bacillati</taxon>
        <taxon>Bacillota</taxon>
        <taxon>Bacilli</taxon>
        <taxon>Bacillales</taxon>
        <taxon>Paenibacillaceae</taxon>
        <taxon>Saccharibacillus</taxon>
    </lineage>
</organism>
<dbReference type="EMBL" id="JBBKAR010000019">
    <property type="protein sequence ID" value="MEJ8303528.1"/>
    <property type="molecule type" value="Genomic_DNA"/>
</dbReference>
<proteinExistence type="predicted"/>
<protein>
    <submittedName>
        <fullName evidence="1">Uncharacterized protein</fullName>
    </submittedName>
</protein>
<dbReference type="Proteomes" id="UP001380953">
    <property type="component" value="Unassembled WGS sequence"/>
</dbReference>
<accession>A0ACC6P9N8</accession>